<feature type="domain" description="ABC transporter" evidence="4">
    <location>
        <begin position="71"/>
        <end position="299"/>
    </location>
</feature>
<keyword evidence="1" id="KW-0547">Nucleotide-binding</keyword>
<dbReference type="PANTHER" id="PTHR19229:SF250">
    <property type="entry name" value="ABC TRANSPORTER DOMAIN-CONTAINING PROTEIN-RELATED"/>
    <property type="match status" value="1"/>
</dbReference>
<dbReference type="GO" id="GO:0005319">
    <property type="term" value="F:lipid transporter activity"/>
    <property type="evidence" value="ECO:0007669"/>
    <property type="project" value="TreeGrafter"/>
</dbReference>
<evidence type="ECO:0000259" key="4">
    <source>
        <dbReference type="PROSITE" id="PS50893"/>
    </source>
</evidence>
<keyword evidence="3" id="KW-0812">Transmembrane</keyword>
<protein>
    <submittedName>
        <fullName evidence="5">ATP-binding cassette sub-family A member 3</fullName>
    </submittedName>
</protein>
<comment type="caution">
    <text evidence="5">The sequence shown here is derived from an EMBL/GenBank/DDBJ whole genome shotgun (WGS) entry which is preliminary data.</text>
</comment>
<proteinExistence type="predicted"/>
<dbReference type="GO" id="GO:0016887">
    <property type="term" value="F:ATP hydrolysis activity"/>
    <property type="evidence" value="ECO:0007669"/>
    <property type="project" value="InterPro"/>
</dbReference>
<dbReference type="Pfam" id="PF23321">
    <property type="entry name" value="R1_ABCA1"/>
    <property type="match status" value="1"/>
</dbReference>
<evidence type="ECO:0000313" key="6">
    <source>
        <dbReference type="Proteomes" id="UP001054837"/>
    </source>
</evidence>
<evidence type="ECO:0000256" key="2">
    <source>
        <dbReference type="ARBA" id="ARBA00022840"/>
    </source>
</evidence>
<dbReference type="GO" id="GO:0005524">
    <property type="term" value="F:ATP binding"/>
    <property type="evidence" value="ECO:0007669"/>
    <property type="project" value="UniProtKB-KW"/>
</dbReference>
<accession>A0AAV4R0H5</accession>
<dbReference type="InterPro" id="IPR003439">
    <property type="entry name" value="ABC_transporter-like_ATP-bd"/>
</dbReference>
<evidence type="ECO:0000313" key="5">
    <source>
        <dbReference type="EMBL" id="GIY15240.1"/>
    </source>
</evidence>
<evidence type="ECO:0000256" key="1">
    <source>
        <dbReference type="ARBA" id="ARBA00022741"/>
    </source>
</evidence>
<gene>
    <name evidence="5" type="primary">ABCA3</name>
    <name evidence="5" type="ORF">CDAR_35041</name>
</gene>
<keyword evidence="6" id="KW-1185">Reference proteome</keyword>
<keyword evidence="3" id="KW-1133">Transmembrane helix</keyword>
<keyword evidence="3" id="KW-0472">Membrane</keyword>
<reference evidence="5 6" key="1">
    <citation type="submission" date="2021-06" db="EMBL/GenBank/DDBJ databases">
        <title>Caerostris darwini draft genome.</title>
        <authorList>
            <person name="Kono N."/>
            <person name="Arakawa K."/>
        </authorList>
    </citation>
    <scope>NUCLEOTIDE SEQUENCE [LARGE SCALE GENOMIC DNA]</scope>
</reference>
<sequence>MQSHGIGKQLILPLLQVPVLIVFMTLMEVKFLDILKLKVLDWLESKKVKSSGEEESRSSDTDVPLGSNQYLVVKDLTRYLQGKRILDSVDLSVHRGESFGLIGKSKSGKTTLVRILSGDLLVPQGHVYVDGKDIFNEMRTVRNKMGLAPKRLSSHLTGEETLVFFANLKGIPKQKIAVCVHHLSNILGLDYILKERIKAYSPCAKRKLGVAIALLGTPPLMVLDEPTSRMVPNSCRQVWGALLQASSLGCTIFVASDRMDECEALSSRIGMMVGGRLVFVGSLSELKRQCGEGYTLHVELSHRSQTHRGMTSRTTAEEAKIWIEGWFPEAKLKADFPNSLYYYIPHRDVEWATFFLSMEKARRQKLIHDFSISDPSLDHILFFASTEDNIHERMITEYLHERMK</sequence>
<dbReference type="SUPFAM" id="SSF52540">
    <property type="entry name" value="P-loop containing nucleoside triphosphate hydrolases"/>
    <property type="match status" value="1"/>
</dbReference>
<dbReference type="InterPro" id="IPR027417">
    <property type="entry name" value="P-loop_NTPase"/>
</dbReference>
<dbReference type="GO" id="GO:0016020">
    <property type="term" value="C:membrane"/>
    <property type="evidence" value="ECO:0007669"/>
    <property type="project" value="InterPro"/>
</dbReference>
<dbReference type="AlphaFoldDB" id="A0AAV4R0H5"/>
<name>A0AAV4R0H5_9ARAC</name>
<dbReference type="InterPro" id="IPR003593">
    <property type="entry name" value="AAA+_ATPase"/>
</dbReference>
<dbReference type="Gene3D" id="3.40.50.300">
    <property type="entry name" value="P-loop containing nucleotide triphosphate hydrolases"/>
    <property type="match status" value="1"/>
</dbReference>
<dbReference type="PROSITE" id="PS50893">
    <property type="entry name" value="ABC_TRANSPORTER_2"/>
    <property type="match status" value="1"/>
</dbReference>
<dbReference type="GO" id="GO:0140359">
    <property type="term" value="F:ABC-type transporter activity"/>
    <property type="evidence" value="ECO:0007669"/>
    <property type="project" value="InterPro"/>
</dbReference>
<keyword evidence="2 5" id="KW-0067">ATP-binding</keyword>
<dbReference type="EMBL" id="BPLQ01005508">
    <property type="protein sequence ID" value="GIY15240.1"/>
    <property type="molecule type" value="Genomic_DNA"/>
</dbReference>
<dbReference type="InterPro" id="IPR026082">
    <property type="entry name" value="ABCA"/>
</dbReference>
<evidence type="ECO:0000256" key="3">
    <source>
        <dbReference type="SAM" id="Phobius"/>
    </source>
</evidence>
<dbReference type="PANTHER" id="PTHR19229">
    <property type="entry name" value="ATP-BINDING CASSETTE TRANSPORTER SUBFAMILY A ABCA"/>
    <property type="match status" value="1"/>
</dbReference>
<dbReference type="InterPro" id="IPR056264">
    <property type="entry name" value="R2_ABCA1-4-like"/>
</dbReference>
<feature type="transmembrane region" description="Helical" evidence="3">
    <location>
        <begin position="6"/>
        <end position="27"/>
    </location>
</feature>
<organism evidence="5 6">
    <name type="scientific">Caerostris darwini</name>
    <dbReference type="NCBI Taxonomy" id="1538125"/>
    <lineage>
        <taxon>Eukaryota</taxon>
        <taxon>Metazoa</taxon>
        <taxon>Ecdysozoa</taxon>
        <taxon>Arthropoda</taxon>
        <taxon>Chelicerata</taxon>
        <taxon>Arachnida</taxon>
        <taxon>Araneae</taxon>
        <taxon>Araneomorphae</taxon>
        <taxon>Entelegynae</taxon>
        <taxon>Araneoidea</taxon>
        <taxon>Araneidae</taxon>
        <taxon>Caerostris</taxon>
    </lineage>
</organism>
<dbReference type="Pfam" id="PF00005">
    <property type="entry name" value="ABC_tran"/>
    <property type="match status" value="1"/>
</dbReference>
<dbReference type="Proteomes" id="UP001054837">
    <property type="component" value="Unassembled WGS sequence"/>
</dbReference>
<dbReference type="SMART" id="SM00382">
    <property type="entry name" value="AAA"/>
    <property type="match status" value="1"/>
</dbReference>